<evidence type="ECO:0000256" key="1">
    <source>
        <dbReference type="SAM" id="MobiDB-lite"/>
    </source>
</evidence>
<proteinExistence type="predicted"/>
<sequence length="59" mass="6716">MRYEGDEAGRGEGRRPERPQCEGRGPSPWAEIRRRAVLSVADAPGPLLVVLTDWWIRSR</sequence>
<dbReference type="RefSeq" id="WP_150186872.1">
    <property type="nucleotide sequence ID" value="NZ_CP029191.1"/>
</dbReference>
<dbReference type="EMBL" id="CP029191">
    <property type="protein sequence ID" value="QES44544.1"/>
    <property type="molecule type" value="Genomic_DNA"/>
</dbReference>
<accession>A0A5P2CNN8</accession>
<evidence type="ECO:0000313" key="3">
    <source>
        <dbReference type="Proteomes" id="UP000324015"/>
    </source>
</evidence>
<protein>
    <submittedName>
        <fullName evidence="2">Uncharacterized protein</fullName>
    </submittedName>
</protein>
<dbReference type="Proteomes" id="UP000324015">
    <property type="component" value="Chromosome"/>
</dbReference>
<evidence type="ECO:0000313" key="2">
    <source>
        <dbReference type="EMBL" id="QES44544.1"/>
    </source>
</evidence>
<organism evidence="2 3">
    <name type="scientific">Streptomyces venezuelae</name>
    <dbReference type="NCBI Taxonomy" id="54571"/>
    <lineage>
        <taxon>Bacteria</taxon>
        <taxon>Bacillati</taxon>
        <taxon>Actinomycetota</taxon>
        <taxon>Actinomycetes</taxon>
        <taxon>Kitasatosporales</taxon>
        <taxon>Streptomycetaceae</taxon>
        <taxon>Streptomyces</taxon>
    </lineage>
</organism>
<feature type="region of interest" description="Disordered" evidence="1">
    <location>
        <begin position="1"/>
        <end position="27"/>
    </location>
</feature>
<feature type="compositionally biased region" description="Basic and acidic residues" evidence="1">
    <location>
        <begin position="1"/>
        <end position="21"/>
    </location>
</feature>
<reference evidence="2 3" key="1">
    <citation type="submission" date="2018-05" db="EMBL/GenBank/DDBJ databases">
        <title>Streptomyces venezuelae.</title>
        <authorList>
            <person name="Kim W."/>
            <person name="Lee N."/>
            <person name="Cho B.-K."/>
        </authorList>
    </citation>
    <scope>NUCLEOTIDE SEQUENCE [LARGE SCALE GENOMIC DNA]</scope>
    <source>
        <strain evidence="2 3">ATCC 14585</strain>
    </source>
</reference>
<dbReference type="AlphaFoldDB" id="A0A5P2CNN8"/>
<name>A0A5P2CNN8_STRVZ</name>
<gene>
    <name evidence="2" type="ORF">DEJ49_29285</name>
</gene>